<feature type="transmembrane region" description="Helical" evidence="1">
    <location>
        <begin position="69"/>
        <end position="97"/>
    </location>
</feature>
<accession>A0AAU9DI22</accession>
<evidence type="ECO:0000313" key="2">
    <source>
        <dbReference type="EMBL" id="BDU51217.1"/>
    </source>
</evidence>
<dbReference type="KEGG" id="haby:HLVA_17860"/>
<keyword evidence="1" id="KW-0812">Transmembrane</keyword>
<sequence length="117" mass="13991">MLIIKVNVETLHIIITGGAGAELAGTDKKHYFYHYLKVNVTKKGINYELIKLHSPDYNIFDRVFWALWIYLYAFISINAWSIIIVIGLTYTLIMFIYSEHFKNFKDFIYLFRWKNKK</sequence>
<dbReference type="Proteomes" id="UP001321582">
    <property type="component" value="Chromosome"/>
</dbReference>
<protein>
    <submittedName>
        <fullName evidence="2">Uncharacterized protein</fullName>
    </submittedName>
</protein>
<keyword evidence="3" id="KW-1185">Reference proteome</keyword>
<keyword evidence="1" id="KW-1133">Transmembrane helix</keyword>
<evidence type="ECO:0000313" key="3">
    <source>
        <dbReference type="Proteomes" id="UP001321582"/>
    </source>
</evidence>
<reference evidence="2 3" key="1">
    <citation type="submission" date="2022-11" db="EMBL/GenBank/DDBJ databases">
        <title>Haliovirga abyssi gen. nov., sp. nov., a mesophilic fermentative bacterium isolated from the Iheya North hydrothermal field and the proposal of Haliovirgaceae fam. nov.</title>
        <authorList>
            <person name="Miyazaki U."/>
            <person name="Tame A."/>
            <person name="Miyazaki J."/>
            <person name="Takai K."/>
            <person name="Sawayama S."/>
            <person name="Kitajima M."/>
            <person name="Okamoto A."/>
            <person name="Nakagawa S."/>
        </authorList>
    </citation>
    <scope>NUCLEOTIDE SEQUENCE [LARGE SCALE GENOMIC DNA]</scope>
    <source>
        <strain evidence="2 3">IC12</strain>
    </source>
</reference>
<dbReference type="AlphaFoldDB" id="A0AAU9DI22"/>
<gene>
    <name evidence="2" type="ORF">HLVA_17860</name>
</gene>
<evidence type="ECO:0000256" key="1">
    <source>
        <dbReference type="SAM" id="Phobius"/>
    </source>
</evidence>
<keyword evidence="1" id="KW-0472">Membrane</keyword>
<proteinExistence type="predicted"/>
<organism evidence="2 3">
    <name type="scientific">Haliovirga abyssi</name>
    <dbReference type="NCBI Taxonomy" id="2996794"/>
    <lineage>
        <taxon>Bacteria</taxon>
        <taxon>Fusobacteriati</taxon>
        <taxon>Fusobacteriota</taxon>
        <taxon>Fusobacteriia</taxon>
        <taxon>Fusobacteriales</taxon>
        <taxon>Haliovirgaceae</taxon>
        <taxon>Haliovirga</taxon>
    </lineage>
</organism>
<name>A0AAU9DI22_9FUSO</name>
<dbReference type="EMBL" id="AP027059">
    <property type="protein sequence ID" value="BDU51217.1"/>
    <property type="molecule type" value="Genomic_DNA"/>
</dbReference>